<reference evidence="11" key="1">
    <citation type="journal article" date="2019" name="Int. J. Syst. Evol. Microbiol.">
        <title>The Global Catalogue of Microorganisms (GCM) 10K type strain sequencing project: providing services to taxonomists for standard genome sequencing and annotation.</title>
        <authorList>
            <consortium name="The Broad Institute Genomics Platform"/>
            <consortium name="The Broad Institute Genome Sequencing Center for Infectious Disease"/>
            <person name="Wu L."/>
            <person name="Ma J."/>
        </authorList>
    </citation>
    <scope>NUCLEOTIDE SEQUENCE [LARGE SCALE GENOMIC DNA]</scope>
    <source>
        <strain evidence="11">JCM 18050</strain>
    </source>
</reference>
<dbReference type="EMBL" id="BAABHY010000001">
    <property type="protein sequence ID" value="GAA5110869.1"/>
    <property type="molecule type" value="Genomic_DNA"/>
</dbReference>
<dbReference type="PROSITE" id="PS00934">
    <property type="entry name" value="GLYOXALASE_I_1"/>
    <property type="match status" value="1"/>
</dbReference>
<dbReference type="PROSITE" id="PS51819">
    <property type="entry name" value="VOC"/>
    <property type="match status" value="1"/>
</dbReference>
<name>A0ABP9N6R9_9GAMM</name>
<dbReference type="InterPro" id="IPR018146">
    <property type="entry name" value="Glyoxalase_1_CS"/>
</dbReference>
<dbReference type="PANTHER" id="PTHR46036">
    <property type="entry name" value="LACTOYLGLUTATHIONE LYASE"/>
    <property type="match status" value="1"/>
</dbReference>
<evidence type="ECO:0000256" key="5">
    <source>
        <dbReference type="ARBA" id="ARBA00022723"/>
    </source>
</evidence>
<dbReference type="SUPFAM" id="SSF54593">
    <property type="entry name" value="Glyoxalase/Bleomycin resistance protein/Dihydroxybiphenyl dioxygenase"/>
    <property type="match status" value="1"/>
</dbReference>
<evidence type="ECO:0000313" key="10">
    <source>
        <dbReference type="EMBL" id="GAA5110869.1"/>
    </source>
</evidence>
<dbReference type="NCBIfam" id="TIGR00068">
    <property type="entry name" value="glyox_I"/>
    <property type="match status" value="1"/>
</dbReference>
<comment type="cofactor">
    <cofactor evidence="8">
        <name>Ni(2+)</name>
        <dbReference type="ChEBI" id="CHEBI:49786"/>
    </cofactor>
    <text evidence="8">Binds 1 nickel ion per subunit.</text>
</comment>
<evidence type="ECO:0000256" key="1">
    <source>
        <dbReference type="ARBA" id="ARBA00005008"/>
    </source>
</evidence>
<dbReference type="PROSITE" id="PS00935">
    <property type="entry name" value="GLYOXALASE_I_2"/>
    <property type="match status" value="1"/>
</dbReference>
<dbReference type="InterPro" id="IPR004361">
    <property type="entry name" value="Glyoxalase_1"/>
</dbReference>
<proteinExistence type="inferred from homology"/>
<comment type="similarity">
    <text evidence="2 8">Belongs to the glyoxalase I family.</text>
</comment>
<dbReference type="InterPro" id="IPR037523">
    <property type="entry name" value="VOC_core"/>
</dbReference>
<dbReference type="EC" id="4.4.1.5" evidence="3 8"/>
<dbReference type="InterPro" id="IPR004360">
    <property type="entry name" value="Glyas_Fos-R_dOase_dom"/>
</dbReference>
<evidence type="ECO:0000313" key="11">
    <source>
        <dbReference type="Proteomes" id="UP001500171"/>
    </source>
</evidence>
<evidence type="ECO:0000256" key="8">
    <source>
        <dbReference type="RuleBase" id="RU361179"/>
    </source>
</evidence>
<dbReference type="RefSeq" id="WP_345490626.1">
    <property type="nucleotide sequence ID" value="NZ_BAABHY010000001.1"/>
</dbReference>
<comment type="pathway">
    <text evidence="1 8">Secondary metabolite metabolism; methylglyoxal degradation; (R)-lactate from methylglyoxal: step 1/2.</text>
</comment>
<feature type="domain" description="VOC" evidence="9">
    <location>
        <begin position="2"/>
        <end position="126"/>
    </location>
</feature>
<comment type="function">
    <text evidence="8">Catalyzes the conversion of hemimercaptal, formed from methylglyoxal and glutathione, to S-lactoylglutathione.</text>
</comment>
<evidence type="ECO:0000256" key="4">
    <source>
        <dbReference type="ARBA" id="ARBA00022596"/>
    </source>
</evidence>
<keyword evidence="4 8" id="KW-0533">Nickel</keyword>
<gene>
    <name evidence="10" type="primary">gloA</name>
    <name evidence="10" type="ORF">GCM10023211_15670</name>
</gene>
<evidence type="ECO:0000256" key="3">
    <source>
        <dbReference type="ARBA" id="ARBA00012081"/>
    </source>
</evidence>
<sequence length="135" mass="14899">MRILHTMIRVGNLKRSVDFYTKVMGMKLLRASENPEYQYSLAFVGYDNESQAAVIELTYNWGTESYDHGNAFGHIAIGVDDVAKTCHDIKQAGGKVTREAGPVKGGTTVIAFVEDPDGYKIELIENRQADNALGN</sequence>
<evidence type="ECO:0000256" key="6">
    <source>
        <dbReference type="ARBA" id="ARBA00023239"/>
    </source>
</evidence>
<keyword evidence="6 8" id="KW-0456">Lyase</keyword>
<keyword evidence="11" id="KW-1185">Reference proteome</keyword>
<dbReference type="Pfam" id="PF00903">
    <property type="entry name" value="Glyoxalase"/>
    <property type="match status" value="1"/>
</dbReference>
<evidence type="ECO:0000256" key="7">
    <source>
        <dbReference type="ARBA" id="ARBA00048273"/>
    </source>
</evidence>
<dbReference type="Gene3D" id="3.10.180.10">
    <property type="entry name" value="2,3-Dihydroxybiphenyl 1,2-Dioxygenase, domain 1"/>
    <property type="match status" value="1"/>
</dbReference>
<dbReference type="InterPro" id="IPR029068">
    <property type="entry name" value="Glyas_Bleomycin-R_OHBP_Dase"/>
</dbReference>
<evidence type="ECO:0000256" key="2">
    <source>
        <dbReference type="ARBA" id="ARBA00010363"/>
    </source>
</evidence>
<comment type="catalytic activity">
    <reaction evidence="7 8">
        <text>(R)-S-lactoylglutathione = methylglyoxal + glutathione</text>
        <dbReference type="Rhea" id="RHEA:19069"/>
        <dbReference type="ChEBI" id="CHEBI:17158"/>
        <dbReference type="ChEBI" id="CHEBI:57474"/>
        <dbReference type="ChEBI" id="CHEBI:57925"/>
        <dbReference type="EC" id="4.4.1.5"/>
    </reaction>
</comment>
<keyword evidence="5 8" id="KW-0479">Metal-binding</keyword>
<dbReference type="CDD" id="cd16358">
    <property type="entry name" value="GlxI_Ni"/>
    <property type="match status" value="1"/>
</dbReference>
<protein>
    <recommendedName>
        <fullName evidence="3 8">Lactoylglutathione lyase</fullName>
        <ecNumber evidence="3 8">4.4.1.5</ecNumber>
    </recommendedName>
    <alternativeName>
        <fullName evidence="8">Glyoxalase I</fullName>
    </alternativeName>
</protein>
<dbReference type="PANTHER" id="PTHR46036:SF5">
    <property type="entry name" value="LACTOYLGLUTATHIONE LYASE"/>
    <property type="match status" value="1"/>
</dbReference>
<organism evidence="10 11">
    <name type="scientific">Orbus sasakiae</name>
    <dbReference type="NCBI Taxonomy" id="1078475"/>
    <lineage>
        <taxon>Bacteria</taxon>
        <taxon>Pseudomonadati</taxon>
        <taxon>Pseudomonadota</taxon>
        <taxon>Gammaproteobacteria</taxon>
        <taxon>Orbales</taxon>
        <taxon>Orbaceae</taxon>
        <taxon>Orbus</taxon>
    </lineage>
</organism>
<dbReference type="GO" id="GO:0016829">
    <property type="term" value="F:lyase activity"/>
    <property type="evidence" value="ECO:0007669"/>
    <property type="project" value="UniProtKB-KW"/>
</dbReference>
<evidence type="ECO:0000259" key="9">
    <source>
        <dbReference type="PROSITE" id="PS51819"/>
    </source>
</evidence>
<dbReference type="Proteomes" id="UP001500171">
    <property type="component" value="Unassembled WGS sequence"/>
</dbReference>
<accession>A0ABP9N6R9</accession>
<comment type="caution">
    <text evidence="10">The sequence shown here is derived from an EMBL/GenBank/DDBJ whole genome shotgun (WGS) entry which is preliminary data.</text>
</comment>